<feature type="modified residue" description="4-aspartylphosphate" evidence="8">
    <location>
        <position position="52"/>
    </location>
</feature>
<evidence type="ECO:0000313" key="12">
    <source>
        <dbReference type="EMBL" id="OPJ64632.1"/>
    </source>
</evidence>
<dbReference type="EMBL" id="MZGV01000003">
    <property type="protein sequence ID" value="OPJ64632.1"/>
    <property type="molecule type" value="Genomic_DNA"/>
</dbReference>
<dbReference type="InterPro" id="IPR001789">
    <property type="entry name" value="Sig_transdc_resp-reg_receiver"/>
</dbReference>
<dbReference type="GO" id="GO:0006355">
    <property type="term" value="P:regulation of DNA-templated transcription"/>
    <property type="evidence" value="ECO:0007669"/>
    <property type="project" value="InterPro"/>
</dbReference>
<dbReference type="Gene3D" id="6.10.250.690">
    <property type="match status" value="1"/>
</dbReference>
<evidence type="ECO:0000313" key="13">
    <source>
        <dbReference type="Proteomes" id="UP000190080"/>
    </source>
</evidence>
<evidence type="ECO:0000256" key="4">
    <source>
        <dbReference type="ARBA" id="ARBA00023015"/>
    </source>
</evidence>
<evidence type="ECO:0000256" key="2">
    <source>
        <dbReference type="ARBA" id="ARBA00022553"/>
    </source>
</evidence>
<dbReference type="InterPro" id="IPR036388">
    <property type="entry name" value="WH-like_DNA-bd_sf"/>
</dbReference>
<name>A0A1V4IX43_9CLOT</name>
<evidence type="ECO:0000256" key="3">
    <source>
        <dbReference type="ARBA" id="ARBA00023012"/>
    </source>
</evidence>
<evidence type="ECO:0000256" key="6">
    <source>
        <dbReference type="ARBA" id="ARBA00023163"/>
    </source>
</evidence>
<dbReference type="SMART" id="SM00862">
    <property type="entry name" value="Trans_reg_C"/>
    <property type="match status" value="1"/>
</dbReference>
<comment type="caution">
    <text evidence="12">The sequence shown here is derived from an EMBL/GenBank/DDBJ whole genome shotgun (WGS) entry which is preliminary data.</text>
</comment>
<evidence type="ECO:0000259" key="11">
    <source>
        <dbReference type="PROSITE" id="PS51755"/>
    </source>
</evidence>
<evidence type="ECO:0000256" key="5">
    <source>
        <dbReference type="ARBA" id="ARBA00023125"/>
    </source>
</evidence>
<evidence type="ECO:0000256" key="9">
    <source>
        <dbReference type="PROSITE-ProRule" id="PRU01091"/>
    </source>
</evidence>
<evidence type="ECO:0000256" key="8">
    <source>
        <dbReference type="PROSITE-ProRule" id="PRU00169"/>
    </source>
</evidence>
<keyword evidence="2 8" id="KW-0597">Phosphoprotein</keyword>
<dbReference type="GO" id="GO:0032993">
    <property type="term" value="C:protein-DNA complex"/>
    <property type="evidence" value="ECO:0007669"/>
    <property type="project" value="TreeGrafter"/>
</dbReference>
<dbReference type="PANTHER" id="PTHR48111:SF40">
    <property type="entry name" value="PHOSPHATE REGULON TRANSCRIPTIONAL REGULATORY PROTEIN PHOB"/>
    <property type="match status" value="1"/>
</dbReference>
<keyword evidence="3" id="KW-0902">Two-component regulatory system</keyword>
<dbReference type="Pfam" id="PF00486">
    <property type="entry name" value="Trans_reg_C"/>
    <property type="match status" value="1"/>
</dbReference>
<keyword evidence="13" id="KW-1185">Reference proteome</keyword>
<dbReference type="GO" id="GO:0000976">
    <property type="term" value="F:transcription cis-regulatory region binding"/>
    <property type="evidence" value="ECO:0007669"/>
    <property type="project" value="TreeGrafter"/>
</dbReference>
<reference evidence="12 13" key="1">
    <citation type="submission" date="2017-03" db="EMBL/GenBank/DDBJ databases">
        <title>Genome sequence of Clostridium oryzae DSM 28571.</title>
        <authorList>
            <person name="Poehlein A."/>
            <person name="Daniel R."/>
        </authorList>
    </citation>
    <scope>NUCLEOTIDE SEQUENCE [LARGE SCALE GENOMIC DNA]</scope>
    <source>
        <strain evidence="12 13">DSM 28571</strain>
    </source>
</reference>
<evidence type="ECO:0000259" key="10">
    <source>
        <dbReference type="PROSITE" id="PS50110"/>
    </source>
</evidence>
<evidence type="ECO:0000256" key="7">
    <source>
        <dbReference type="ARBA" id="ARBA00024867"/>
    </source>
</evidence>
<dbReference type="Pfam" id="PF00072">
    <property type="entry name" value="Response_reg"/>
    <property type="match status" value="1"/>
</dbReference>
<dbReference type="GO" id="GO:0000156">
    <property type="term" value="F:phosphorelay response regulator activity"/>
    <property type="evidence" value="ECO:0007669"/>
    <property type="project" value="TreeGrafter"/>
</dbReference>
<keyword evidence="6" id="KW-0804">Transcription</keyword>
<dbReference type="RefSeq" id="WP_079421954.1">
    <property type="nucleotide sequence ID" value="NZ_MZGV01000003.1"/>
</dbReference>
<dbReference type="PROSITE" id="PS51755">
    <property type="entry name" value="OMPR_PHOB"/>
    <property type="match status" value="1"/>
</dbReference>
<dbReference type="InterPro" id="IPR011006">
    <property type="entry name" value="CheY-like_superfamily"/>
</dbReference>
<dbReference type="PROSITE" id="PS50110">
    <property type="entry name" value="RESPONSE_REGULATORY"/>
    <property type="match status" value="1"/>
</dbReference>
<dbReference type="FunFam" id="1.10.10.10:FF:000018">
    <property type="entry name" value="DNA-binding response regulator ResD"/>
    <property type="match status" value="1"/>
</dbReference>
<dbReference type="Gene3D" id="3.40.50.2300">
    <property type="match status" value="1"/>
</dbReference>
<dbReference type="FunFam" id="3.40.50.2300:FF:000001">
    <property type="entry name" value="DNA-binding response regulator PhoB"/>
    <property type="match status" value="1"/>
</dbReference>
<dbReference type="InterPro" id="IPR001867">
    <property type="entry name" value="OmpR/PhoB-type_DNA-bd"/>
</dbReference>
<dbReference type="InterPro" id="IPR039420">
    <property type="entry name" value="WalR-like"/>
</dbReference>
<dbReference type="OrthoDB" id="9790442at2"/>
<dbReference type="PANTHER" id="PTHR48111">
    <property type="entry name" value="REGULATOR OF RPOS"/>
    <property type="match status" value="1"/>
</dbReference>
<dbReference type="CDD" id="cd17574">
    <property type="entry name" value="REC_OmpR"/>
    <property type="match status" value="1"/>
</dbReference>
<gene>
    <name evidence="12" type="primary">regX3_3</name>
    <name evidence="12" type="ORF">CLORY_05010</name>
</gene>
<dbReference type="CDD" id="cd00383">
    <property type="entry name" value="trans_reg_C"/>
    <property type="match status" value="1"/>
</dbReference>
<organism evidence="12 13">
    <name type="scientific">Clostridium oryzae</name>
    <dbReference type="NCBI Taxonomy" id="1450648"/>
    <lineage>
        <taxon>Bacteria</taxon>
        <taxon>Bacillati</taxon>
        <taxon>Bacillota</taxon>
        <taxon>Clostridia</taxon>
        <taxon>Eubacteriales</taxon>
        <taxon>Clostridiaceae</taxon>
        <taxon>Clostridium</taxon>
    </lineage>
</organism>
<evidence type="ECO:0000256" key="1">
    <source>
        <dbReference type="ARBA" id="ARBA00018672"/>
    </source>
</evidence>
<keyword evidence="4" id="KW-0805">Transcription regulation</keyword>
<accession>A0A1V4IX43</accession>
<keyword evidence="5 9" id="KW-0238">DNA-binding</keyword>
<proteinExistence type="predicted"/>
<dbReference type="GO" id="GO:0005829">
    <property type="term" value="C:cytosol"/>
    <property type="evidence" value="ECO:0007669"/>
    <property type="project" value="TreeGrafter"/>
</dbReference>
<dbReference type="Proteomes" id="UP000190080">
    <property type="component" value="Unassembled WGS sequence"/>
</dbReference>
<sequence>MNRILIVDDDIELCRLIKKCIESEGMKADTVNAGFEGLKKALEEEYHLIVLDVMLPEMNGFDILMEIRKQKSVPVLMLTAKDSEIDKVSGLRMGADDYLTKPFSINEFAARVHSLIRRYTTLNSSGQLEAGEVLAFKEFKIDVSKRIVTIEDEIIELTAKEFDLLYFLASHKGQVFTKKQIYSQVWKEEYAFDDNNLMAYMSKLRKKLEKDVANPAYIQTVWGVGYRFSQEA</sequence>
<dbReference type="STRING" id="1450648.CLORY_05010"/>
<feature type="DNA-binding region" description="OmpR/PhoB-type" evidence="9">
    <location>
        <begin position="131"/>
        <end position="230"/>
    </location>
</feature>
<dbReference type="Gene3D" id="1.10.10.10">
    <property type="entry name" value="Winged helix-like DNA-binding domain superfamily/Winged helix DNA-binding domain"/>
    <property type="match status" value="1"/>
</dbReference>
<comment type="function">
    <text evidence="7">May play the central regulatory role in sporulation. It may be an element of the effector pathway responsible for the activation of sporulation genes in response to nutritional stress. Spo0A may act in concert with spo0H (a sigma factor) to control the expression of some genes that are critical to the sporulation process.</text>
</comment>
<dbReference type="AlphaFoldDB" id="A0A1V4IX43"/>
<dbReference type="SMART" id="SM00448">
    <property type="entry name" value="REC"/>
    <property type="match status" value="1"/>
</dbReference>
<protein>
    <recommendedName>
        <fullName evidence="1">Stage 0 sporulation protein A homolog</fullName>
    </recommendedName>
</protein>
<feature type="domain" description="OmpR/PhoB-type" evidence="11">
    <location>
        <begin position="131"/>
        <end position="230"/>
    </location>
</feature>
<feature type="domain" description="Response regulatory" evidence="10">
    <location>
        <begin position="3"/>
        <end position="116"/>
    </location>
</feature>
<dbReference type="SUPFAM" id="SSF52172">
    <property type="entry name" value="CheY-like"/>
    <property type="match status" value="1"/>
</dbReference>